<name>A0A833LZW2_9LEPT</name>
<dbReference type="EMBL" id="WBUI01000003">
    <property type="protein sequence ID" value="KAB2934389.1"/>
    <property type="molecule type" value="Genomic_DNA"/>
</dbReference>
<evidence type="ECO:0000256" key="1">
    <source>
        <dbReference type="ARBA" id="ARBA00006484"/>
    </source>
</evidence>
<dbReference type="SMART" id="SM00822">
    <property type="entry name" value="PKS_KR"/>
    <property type="match status" value="1"/>
</dbReference>
<gene>
    <name evidence="6" type="ORF">F9K24_05020</name>
</gene>
<dbReference type="PANTHER" id="PTHR43391">
    <property type="entry name" value="RETINOL DEHYDROGENASE-RELATED"/>
    <property type="match status" value="1"/>
</dbReference>
<feature type="domain" description="Ketoreductase" evidence="5">
    <location>
        <begin position="26"/>
        <end position="215"/>
    </location>
</feature>
<dbReference type="GO" id="GO:0016491">
    <property type="term" value="F:oxidoreductase activity"/>
    <property type="evidence" value="ECO:0007669"/>
    <property type="project" value="UniProtKB-KW"/>
</dbReference>
<accession>A0A833LZW2</accession>
<dbReference type="InterPro" id="IPR057326">
    <property type="entry name" value="KR_dom"/>
</dbReference>
<dbReference type="Gene3D" id="3.40.50.720">
    <property type="entry name" value="NAD(P)-binding Rossmann-like Domain"/>
    <property type="match status" value="1"/>
</dbReference>
<evidence type="ECO:0000313" key="7">
    <source>
        <dbReference type="Proteomes" id="UP000460298"/>
    </source>
</evidence>
<dbReference type="SUPFAM" id="SSF51735">
    <property type="entry name" value="NAD(P)-binding Rossmann-fold domains"/>
    <property type="match status" value="1"/>
</dbReference>
<evidence type="ECO:0000256" key="4">
    <source>
        <dbReference type="RuleBase" id="RU000363"/>
    </source>
</evidence>
<evidence type="ECO:0000259" key="5">
    <source>
        <dbReference type="SMART" id="SM00822"/>
    </source>
</evidence>
<organism evidence="6 7">
    <name type="scientific">Leptonema illini</name>
    <dbReference type="NCBI Taxonomy" id="183"/>
    <lineage>
        <taxon>Bacteria</taxon>
        <taxon>Pseudomonadati</taxon>
        <taxon>Spirochaetota</taxon>
        <taxon>Spirochaetia</taxon>
        <taxon>Leptospirales</taxon>
        <taxon>Leptospiraceae</taxon>
        <taxon>Leptonema</taxon>
    </lineage>
</organism>
<dbReference type="PRINTS" id="PR00080">
    <property type="entry name" value="SDRFAMILY"/>
</dbReference>
<dbReference type="InterPro" id="IPR036291">
    <property type="entry name" value="NAD(P)-bd_dom_sf"/>
</dbReference>
<keyword evidence="2" id="KW-0521">NADP</keyword>
<evidence type="ECO:0000256" key="2">
    <source>
        <dbReference type="ARBA" id="ARBA00022857"/>
    </source>
</evidence>
<keyword evidence="3" id="KW-0560">Oxidoreductase</keyword>
<dbReference type="Pfam" id="PF00106">
    <property type="entry name" value="adh_short"/>
    <property type="match status" value="1"/>
</dbReference>
<comment type="caution">
    <text evidence="6">The sequence shown here is derived from an EMBL/GenBank/DDBJ whole genome shotgun (WGS) entry which is preliminary data.</text>
</comment>
<sequence length="305" mass="32828">MLPVSINFCSPSTGPLPLIYIMNEKRVCLLTGASGGLGRSILRHLIEAGYCVIATDLKVSSVRQTVNELADALGESVKDRIRPLALDVRSSAAWSKVWKSSERYFGPIDILINNAGVLEPAYTVDLIPESIDRQIDVNTKGTLYGMSVAARSMKARRHGHIVNVASLAGISPVPGMSVYSASKFAVRSASLAAARELREYGVSVSVVCPDGIHTPMVDGAKHLDEAALIFSGAALLRADDVARLIVQDVLKRRPVEVHIPKLRGWLAKIGSAFPALHGWLAPMLVRAGLARQQKFRASEKTSGDV</sequence>
<dbReference type="PRINTS" id="PR00081">
    <property type="entry name" value="GDHRDH"/>
</dbReference>
<comment type="similarity">
    <text evidence="1 4">Belongs to the short-chain dehydrogenases/reductases (SDR) family.</text>
</comment>
<evidence type="ECO:0000313" key="6">
    <source>
        <dbReference type="EMBL" id="KAB2934389.1"/>
    </source>
</evidence>
<dbReference type="CDD" id="cd05233">
    <property type="entry name" value="SDR_c"/>
    <property type="match status" value="1"/>
</dbReference>
<proteinExistence type="inferred from homology"/>
<dbReference type="Proteomes" id="UP000460298">
    <property type="component" value="Unassembled WGS sequence"/>
</dbReference>
<reference evidence="6 7" key="1">
    <citation type="submission" date="2019-10" db="EMBL/GenBank/DDBJ databases">
        <title>Extracellular Electron Transfer in a Candidatus Methanoperedens spp. Enrichment Culture.</title>
        <authorList>
            <person name="Berger S."/>
            <person name="Rangel Shaw D."/>
            <person name="Berben T."/>
            <person name="In 'T Zandt M."/>
            <person name="Frank J."/>
            <person name="Reimann J."/>
            <person name="Jetten M.S.M."/>
            <person name="Welte C.U."/>
        </authorList>
    </citation>
    <scope>NUCLEOTIDE SEQUENCE [LARGE SCALE GENOMIC DNA]</scope>
    <source>
        <strain evidence="6">SB12</strain>
    </source>
</reference>
<dbReference type="InterPro" id="IPR002347">
    <property type="entry name" value="SDR_fam"/>
</dbReference>
<dbReference type="PANTHER" id="PTHR43391:SF14">
    <property type="entry name" value="DEHYDROGENASE_REDUCTASE SDR FAMILY PROTEIN 7-LIKE"/>
    <property type="match status" value="1"/>
</dbReference>
<evidence type="ECO:0000256" key="3">
    <source>
        <dbReference type="ARBA" id="ARBA00023002"/>
    </source>
</evidence>
<protein>
    <submittedName>
        <fullName evidence="6">SDR family NAD(P)-dependent oxidoreductase</fullName>
    </submittedName>
</protein>
<dbReference type="AlphaFoldDB" id="A0A833LZW2"/>